<feature type="chain" id="PRO_5035209206" evidence="2">
    <location>
        <begin position="20"/>
        <end position="330"/>
    </location>
</feature>
<evidence type="ECO:0000256" key="2">
    <source>
        <dbReference type="SAM" id="SignalP"/>
    </source>
</evidence>
<proteinExistence type="predicted"/>
<protein>
    <submittedName>
        <fullName evidence="3">Prolyl 4-hydroxylase subunit alpha-3-like</fullName>
    </submittedName>
</protein>
<organism evidence="3 4">
    <name type="scientific">Homarus americanus</name>
    <name type="common">American lobster</name>
    <dbReference type="NCBI Taxonomy" id="6706"/>
    <lineage>
        <taxon>Eukaryota</taxon>
        <taxon>Metazoa</taxon>
        <taxon>Ecdysozoa</taxon>
        <taxon>Arthropoda</taxon>
        <taxon>Crustacea</taxon>
        <taxon>Multicrustacea</taxon>
        <taxon>Malacostraca</taxon>
        <taxon>Eumalacostraca</taxon>
        <taxon>Eucarida</taxon>
        <taxon>Decapoda</taxon>
        <taxon>Pleocyemata</taxon>
        <taxon>Astacidea</taxon>
        <taxon>Nephropoidea</taxon>
        <taxon>Nephropidae</taxon>
        <taxon>Homarus</taxon>
    </lineage>
</organism>
<dbReference type="Gene3D" id="2.60.120.620">
    <property type="entry name" value="q2cbj1_9rhob like domain"/>
    <property type="match status" value="1"/>
</dbReference>
<gene>
    <name evidence="3" type="primary">P4ha3-L</name>
    <name evidence="3" type="ORF">Hamer_G012964</name>
</gene>
<evidence type="ECO:0000256" key="1">
    <source>
        <dbReference type="SAM" id="MobiDB-lite"/>
    </source>
</evidence>
<name>A0A8J5KBS2_HOMAM</name>
<dbReference type="Proteomes" id="UP000747542">
    <property type="component" value="Unassembled WGS sequence"/>
</dbReference>
<feature type="signal peptide" evidence="2">
    <location>
        <begin position="1"/>
        <end position="19"/>
    </location>
</feature>
<dbReference type="EMBL" id="JAHLQT010021643">
    <property type="protein sequence ID" value="KAG7167499.1"/>
    <property type="molecule type" value="Genomic_DNA"/>
</dbReference>
<keyword evidence="2" id="KW-0732">Signal</keyword>
<keyword evidence="4" id="KW-1185">Reference proteome</keyword>
<evidence type="ECO:0000313" key="3">
    <source>
        <dbReference type="EMBL" id="KAG7167499.1"/>
    </source>
</evidence>
<evidence type="ECO:0000313" key="4">
    <source>
        <dbReference type="Proteomes" id="UP000747542"/>
    </source>
</evidence>
<feature type="region of interest" description="Disordered" evidence="1">
    <location>
        <begin position="277"/>
        <end position="296"/>
    </location>
</feature>
<comment type="caution">
    <text evidence="3">The sequence shown here is derived from an EMBL/GenBank/DDBJ whole genome shotgun (WGS) entry which is preliminary data.</text>
</comment>
<accession>A0A8J5KBS2</accession>
<reference evidence="3" key="1">
    <citation type="journal article" date="2021" name="Sci. Adv.">
        <title>The American lobster genome reveals insights on longevity, neural, and immune adaptations.</title>
        <authorList>
            <person name="Polinski J.M."/>
            <person name="Zimin A.V."/>
            <person name="Clark K.F."/>
            <person name="Kohn A.B."/>
            <person name="Sadowski N."/>
            <person name="Timp W."/>
            <person name="Ptitsyn A."/>
            <person name="Khanna P."/>
            <person name="Romanova D.Y."/>
            <person name="Williams P."/>
            <person name="Greenwood S.J."/>
            <person name="Moroz L.L."/>
            <person name="Walt D.R."/>
            <person name="Bodnar A.G."/>
        </authorList>
    </citation>
    <scope>NUCLEOTIDE SEQUENCE</scope>
    <source>
        <strain evidence="3">GMGI-L3</strain>
    </source>
</reference>
<dbReference type="AlphaFoldDB" id="A0A8J5KBS2"/>
<sequence>MATWVWMMWIWACVGLAVGKPMAGQLYSSQSLMDDLFVFDKLVGDVLPLLPEHIPAASRYQESYWSMAQDRAMVGGHVTAVEVTGNPLHVYWVIKRLVLYWPALNISLQHYHTQAAYALARLQRYYRIPIGNFMQGRLDNTYSSVRLTPEDCITIANATHYFGEMSDAWLWYKSMLSRSTVVGSNRYMEIRVSQTGWLNNASHPSLLSIARRISYITGLHVFEGPPEHMAGEYLQVLNYGIGGHYVMHSDLFYKKFPEGRLQTSGFENTLTFSGEHVAPTQRSDNRDTRRSTSSNTHTSVFMKIRNAGLFHLLINPLGAQLELKPMYVIK</sequence>